<name>A0A916DUI7_9BACT</name>
<reference evidence="1" key="1">
    <citation type="submission" date="2022-09" db="EMBL/GenBank/DDBJ databases">
        <title>Aureispira anguillicida sp. nov., isolated from Leptocephalus of Japanese eel Anguilla japonica.</title>
        <authorList>
            <person name="Yuasa K."/>
            <person name="Mekata T."/>
            <person name="Ikunari K."/>
        </authorList>
    </citation>
    <scope>NUCLEOTIDE SEQUENCE</scope>
    <source>
        <strain evidence="1">EL160426</strain>
    </source>
</reference>
<dbReference type="KEGG" id="aup:AsAng_0034570"/>
<dbReference type="EMBL" id="AP026867">
    <property type="protein sequence ID" value="BDS12732.1"/>
    <property type="molecule type" value="Genomic_DNA"/>
</dbReference>
<dbReference type="AlphaFoldDB" id="A0A916DUI7"/>
<evidence type="ECO:0000313" key="2">
    <source>
        <dbReference type="Proteomes" id="UP001060919"/>
    </source>
</evidence>
<accession>A0A916DUI7</accession>
<sequence length="106" mass="11977">MKTKTKILVVLFVLTLGGLTIYKWQNKRNKATITITKIDQTTQEVHFKMSYKDLDFATVVKLGGIRRQVLQGYVFEAVTKGKTIVLSIQDKAGKELARKIVDFSNG</sequence>
<gene>
    <name evidence="1" type="ORF">AsAng_0034570</name>
</gene>
<organism evidence="1 2">
    <name type="scientific">Aureispira anguillae</name>
    <dbReference type="NCBI Taxonomy" id="2864201"/>
    <lineage>
        <taxon>Bacteria</taxon>
        <taxon>Pseudomonadati</taxon>
        <taxon>Bacteroidota</taxon>
        <taxon>Saprospiria</taxon>
        <taxon>Saprospirales</taxon>
        <taxon>Saprospiraceae</taxon>
        <taxon>Aureispira</taxon>
    </lineage>
</organism>
<evidence type="ECO:0000313" key="1">
    <source>
        <dbReference type="EMBL" id="BDS12732.1"/>
    </source>
</evidence>
<protein>
    <submittedName>
        <fullName evidence="1">Uncharacterized protein</fullName>
    </submittedName>
</protein>
<proteinExistence type="predicted"/>
<dbReference type="Proteomes" id="UP001060919">
    <property type="component" value="Chromosome"/>
</dbReference>
<dbReference type="RefSeq" id="WP_264788090.1">
    <property type="nucleotide sequence ID" value="NZ_AP026867.1"/>
</dbReference>
<keyword evidence="2" id="KW-1185">Reference proteome</keyword>